<feature type="transmembrane region" description="Helical" evidence="6">
    <location>
        <begin position="579"/>
        <end position="601"/>
    </location>
</feature>
<evidence type="ECO:0000256" key="5">
    <source>
        <dbReference type="ARBA" id="ARBA00023136"/>
    </source>
</evidence>
<dbReference type="SUPFAM" id="SSF53756">
    <property type="entry name" value="UDP-Glycosyltransferase/glycogen phosphorylase"/>
    <property type="match status" value="1"/>
</dbReference>
<evidence type="ECO:0000256" key="2">
    <source>
        <dbReference type="ARBA" id="ARBA00022475"/>
    </source>
</evidence>
<feature type="transmembrane region" description="Helical" evidence="6">
    <location>
        <begin position="514"/>
        <end position="534"/>
    </location>
</feature>
<accession>A0A7K0BQ95</accession>
<dbReference type="GO" id="GO:0005886">
    <property type="term" value="C:plasma membrane"/>
    <property type="evidence" value="ECO:0007669"/>
    <property type="project" value="UniProtKB-SubCell"/>
</dbReference>
<keyword evidence="2" id="KW-1003">Cell membrane</keyword>
<dbReference type="CDD" id="cd03801">
    <property type="entry name" value="GT4_PimA-like"/>
    <property type="match status" value="1"/>
</dbReference>
<dbReference type="RefSeq" id="WP_153530964.1">
    <property type="nucleotide sequence ID" value="NZ_WEGH01000001.1"/>
</dbReference>
<reference evidence="7 8" key="1">
    <citation type="submission" date="2019-10" db="EMBL/GenBank/DDBJ databases">
        <title>Actinomadura rubteroloni sp. nov. and Actinomadura macrotermitis sp. nov., isolated from the gut of fungus growing-termite Macrotermes natalensis.</title>
        <authorList>
            <person name="Benndorf R."/>
            <person name="Martin K."/>
            <person name="Kuefner M."/>
            <person name="De Beer W."/>
            <person name="Kaster A.-K."/>
            <person name="Vollmers J."/>
            <person name="Poulsen M."/>
            <person name="Beemelmanns C."/>
        </authorList>
    </citation>
    <scope>NUCLEOTIDE SEQUENCE [LARGE SCALE GENOMIC DNA]</scope>
    <source>
        <strain evidence="7 8">RB68</strain>
    </source>
</reference>
<gene>
    <name evidence="7" type="ORF">ACRB68_09290</name>
</gene>
<dbReference type="PANTHER" id="PTHR30250:SF11">
    <property type="entry name" value="O-ANTIGEN TRANSPORTER-RELATED"/>
    <property type="match status" value="1"/>
</dbReference>
<feature type="transmembrane region" description="Helical" evidence="6">
    <location>
        <begin position="540"/>
        <end position="559"/>
    </location>
</feature>
<evidence type="ECO:0000256" key="3">
    <source>
        <dbReference type="ARBA" id="ARBA00022692"/>
    </source>
</evidence>
<evidence type="ECO:0000313" key="8">
    <source>
        <dbReference type="Proteomes" id="UP000487268"/>
    </source>
</evidence>
<evidence type="ECO:0008006" key="9">
    <source>
        <dbReference type="Google" id="ProtNLM"/>
    </source>
</evidence>
<dbReference type="PANTHER" id="PTHR30250">
    <property type="entry name" value="PST FAMILY PREDICTED COLANIC ACID TRANSPORTER"/>
    <property type="match status" value="1"/>
</dbReference>
<dbReference type="EMBL" id="WEGH01000001">
    <property type="protein sequence ID" value="MQY02894.1"/>
    <property type="molecule type" value="Genomic_DNA"/>
</dbReference>
<feature type="transmembrane region" description="Helical" evidence="6">
    <location>
        <begin position="407"/>
        <end position="431"/>
    </location>
</feature>
<dbReference type="OrthoDB" id="9771846at2"/>
<feature type="transmembrane region" description="Helical" evidence="6">
    <location>
        <begin position="613"/>
        <end position="635"/>
    </location>
</feature>
<feature type="transmembrane region" description="Helical" evidence="6">
    <location>
        <begin position="443"/>
        <end position="466"/>
    </location>
</feature>
<sequence length="787" mass="82146">MKIIAIPRDGNPYQELLYGELRRRGARIRYAGELTPSHTLNLLLLPLELLAWRLAGARLVHLHWVFKFGLPGGGPGRRAAQLWFRIVLGVLRPLGLRLVWTAHNVLPHSRVFADDAAARRRLVRASDLVIVHALSALDGLAALGAHPRRAEVVPHGPFPAPELPAPAGRGRFLFLGMIAEYKGVEDLLAAFAALPAGHEATLTVAGSCPDPALAARLKELAAPVADRVTLRLERIPDAELAGLYADADVVVLPFRQITTSGSALLALAHGRPLLVPDLPGLAELPEAAVRRYDGGVPALTRALAELAEADTARLEAMSRAALDHVRDHGWDRIGEQTLRLFGEVTARTAPAAGLLPAPLRSWLQRISKDALYRGSLLLLANTMSLAGLGFVFWALAAHSYPPAAVGWLAGVTAGVNLLATVASLGLANTVIRHLPKAQDPRSLVRATVGAVAVVGGSLALACLLLLTPLLPGGGPDLGGDLRSVLLVILLVVSTSAGGTLDAGLIALRATGALFAKNLVGGVIKVGALLALIPFGLPGLIVAYGSGAVLAAALGGAALLRRLPRVPGGPGPVTVLRRHLSFSGGSYLGTVLGILPSTVVPLQVLTISGSRQTAWFAVAFQIAGFLNFIPSTAAQVTFAEAQRGALRRQLLKAVKAVYVLLLPAVLAAVVAAPYLLRMFGAEYARSATGCLRLLALAALLTGGTYLVDAALIARDRTGAYIFMNGVNAALVVTCCGLLLPHGLNAGALGWVIAQALSLLIGLVVIATSFGMRRRPPADQAAVRTAALP</sequence>
<name>A0A7K0BQ95_9ACTN</name>
<protein>
    <recommendedName>
        <fullName evidence="9">Glycosyltransferase</fullName>
    </recommendedName>
</protein>
<evidence type="ECO:0000256" key="1">
    <source>
        <dbReference type="ARBA" id="ARBA00004651"/>
    </source>
</evidence>
<feature type="transmembrane region" description="Helical" evidence="6">
    <location>
        <begin position="744"/>
        <end position="765"/>
    </location>
</feature>
<feature type="transmembrane region" description="Helical" evidence="6">
    <location>
        <begin position="370"/>
        <end position="395"/>
    </location>
</feature>
<keyword evidence="3 6" id="KW-0812">Transmembrane</keyword>
<comment type="subcellular location">
    <subcellularLocation>
        <location evidence="1">Cell membrane</location>
        <topology evidence="1">Multi-pass membrane protein</topology>
    </subcellularLocation>
</comment>
<proteinExistence type="predicted"/>
<evidence type="ECO:0000313" key="7">
    <source>
        <dbReference type="EMBL" id="MQY02894.1"/>
    </source>
</evidence>
<dbReference type="Gene3D" id="3.40.50.2000">
    <property type="entry name" value="Glycogen Phosphorylase B"/>
    <property type="match status" value="2"/>
</dbReference>
<feature type="transmembrane region" description="Helical" evidence="6">
    <location>
        <begin position="690"/>
        <end position="711"/>
    </location>
</feature>
<keyword evidence="8" id="KW-1185">Reference proteome</keyword>
<keyword evidence="4 6" id="KW-1133">Transmembrane helix</keyword>
<dbReference type="AlphaFoldDB" id="A0A7K0BQ95"/>
<organism evidence="7 8">
    <name type="scientific">Actinomadura macrotermitis</name>
    <dbReference type="NCBI Taxonomy" id="2585200"/>
    <lineage>
        <taxon>Bacteria</taxon>
        <taxon>Bacillati</taxon>
        <taxon>Actinomycetota</taxon>
        <taxon>Actinomycetes</taxon>
        <taxon>Streptosporangiales</taxon>
        <taxon>Thermomonosporaceae</taxon>
        <taxon>Actinomadura</taxon>
    </lineage>
</organism>
<dbReference type="Proteomes" id="UP000487268">
    <property type="component" value="Unassembled WGS sequence"/>
</dbReference>
<dbReference type="InterPro" id="IPR050833">
    <property type="entry name" value="Poly_Biosynth_Transport"/>
</dbReference>
<evidence type="ECO:0000256" key="4">
    <source>
        <dbReference type="ARBA" id="ARBA00022989"/>
    </source>
</evidence>
<keyword evidence="5 6" id="KW-0472">Membrane</keyword>
<comment type="caution">
    <text evidence="7">The sequence shown here is derived from an EMBL/GenBank/DDBJ whole genome shotgun (WGS) entry which is preliminary data.</text>
</comment>
<feature type="transmembrane region" description="Helical" evidence="6">
    <location>
        <begin position="718"/>
        <end position="738"/>
    </location>
</feature>
<evidence type="ECO:0000256" key="6">
    <source>
        <dbReference type="SAM" id="Phobius"/>
    </source>
</evidence>
<feature type="transmembrane region" description="Helical" evidence="6">
    <location>
        <begin position="656"/>
        <end position="675"/>
    </location>
</feature>
<dbReference type="Pfam" id="PF13692">
    <property type="entry name" value="Glyco_trans_1_4"/>
    <property type="match status" value="1"/>
</dbReference>
<feature type="transmembrane region" description="Helical" evidence="6">
    <location>
        <begin position="486"/>
        <end position="507"/>
    </location>
</feature>